<evidence type="ECO:0000256" key="5">
    <source>
        <dbReference type="ARBA" id="ARBA00022777"/>
    </source>
</evidence>
<protein>
    <recommendedName>
        <fullName evidence="2">histidine kinase</fullName>
        <ecNumber evidence="2">2.7.13.3</ecNumber>
    </recommendedName>
</protein>
<reference evidence="8 9" key="1">
    <citation type="submission" date="2013-08" db="EMBL/GenBank/DDBJ databases">
        <title>The genome sequence of Skermanella stibiiresistens.</title>
        <authorList>
            <person name="Zhu W."/>
            <person name="Wang G."/>
        </authorList>
    </citation>
    <scope>NUCLEOTIDE SEQUENCE [LARGE SCALE GENOMIC DNA]</scope>
    <source>
        <strain evidence="8 9">SB22</strain>
    </source>
</reference>
<dbReference type="SUPFAM" id="SSF47384">
    <property type="entry name" value="Homodimeric domain of signal transducing histidine kinase"/>
    <property type="match status" value="1"/>
</dbReference>
<dbReference type="Gene3D" id="1.10.287.130">
    <property type="match status" value="1"/>
</dbReference>
<evidence type="ECO:0000259" key="7">
    <source>
        <dbReference type="PROSITE" id="PS50109"/>
    </source>
</evidence>
<evidence type="ECO:0000313" key="8">
    <source>
        <dbReference type="EMBL" id="EWY35700.1"/>
    </source>
</evidence>
<dbReference type="FunFam" id="3.30.565.10:FF:000006">
    <property type="entry name" value="Sensor histidine kinase WalK"/>
    <property type="match status" value="1"/>
</dbReference>
<sequence>MSLGKVVWTLCFLLVLGSSPMLLHDLVAIERSVRVTHGNGIWYDGRLATALLRLQLAIHSVVPDAASGAIPATARNEMGLLLRDVLDQVDAPPGTGGSEWRPLVADREAGMVEVRRALWGIDQVSRLLDVDPAAFRRIADARVEEAIVAHRRVSHAVMDRQNALVGVMQGGVDAFRLELLCYGVGFTVLLLSLGWLMRSHMLSEAGFRTSNRRLMDLRDDLTVARDTAMRAGETKSILLSNVSHELRTPLNAILGFSEALSSGIFGPLPVRQAEYVGDIHHAGQRLLALVNDVLDLAKLQAGKLELWEEVFDLKELAAEVLRDAEEAARAAGVTIGMEPGTGVVGVLGDRSRLRQALEKPLSNAIKFTPGGGRIGVSVGRLPDGRTRVTVTDTGIGVPAEDLGRVFLAFEQSDSQRARRGQGTGLGLPLARQLVERHGGVITMSSEPGVGTAVVVELPPSRAMPMGVGVDPPPARNLASSR</sequence>
<dbReference type="InterPro" id="IPR004358">
    <property type="entry name" value="Sig_transdc_His_kin-like_C"/>
</dbReference>
<organism evidence="8 9">
    <name type="scientific">Skermanella stibiiresistens SB22</name>
    <dbReference type="NCBI Taxonomy" id="1385369"/>
    <lineage>
        <taxon>Bacteria</taxon>
        <taxon>Pseudomonadati</taxon>
        <taxon>Pseudomonadota</taxon>
        <taxon>Alphaproteobacteria</taxon>
        <taxon>Rhodospirillales</taxon>
        <taxon>Azospirillaceae</taxon>
        <taxon>Skermanella</taxon>
    </lineage>
</organism>
<dbReference type="Gene3D" id="3.30.565.10">
    <property type="entry name" value="Histidine kinase-like ATPase, C-terminal domain"/>
    <property type="match status" value="1"/>
</dbReference>
<proteinExistence type="predicted"/>
<dbReference type="SMART" id="SM00387">
    <property type="entry name" value="HATPase_c"/>
    <property type="match status" value="1"/>
</dbReference>
<evidence type="ECO:0000256" key="4">
    <source>
        <dbReference type="ARBA" id="ARBA00022679"/>
    </source>
</evidence>
<dbReference type="SMART" id="SM00388">
    <property type="entry name" value="HisKA"/>
    <property type="match status" value="1"/>
</dbReference>
<dbReference type="EC" id="2.7.13.3" evidence="2"/>
<dbReference type="InterPro" id="IPR005467">
    <property type="entry name" value="His_kinase_dom"/>
</dbReference>
<evidence type="ECO:0000256" key="1">
    <source>
        <dbReference type="ARBA" id="ARBA00000085"/>
    </source>
</evidence>
<dbReference type="SUPFAM" id="SSF55874">
    <property type="entry name" value="ATPase domain of HSP90 chaperone/DNA topoisomerase II/histidine kinase"/>
    <property type="match status" value="1"/>
</dbReference>
<dbReference type="CDD" id="cd00082">
    <property type="entry name" value="HisKA"/>
    <property type="match status" value="1"/>
</dbReference>
<dbReference type="PRINTS" id="PR00344">
    <property type="entry name" value="BCTRLSENSOR"/>
</dbReference>
<dbReference type="PANTHER" id="PTHR43711:SF26">
    <property type="entry name" value="SENSOR HISTIDINE KINASE RCSC"/>
    <property type="match status" value="1"/>
</dbReference>
<gene>
    <name evidence="8" type="ORF">N825_37490</name>
</gene>
<name>W9GPA8_9PROT</name>
<dbReference type="InterPro" id="IPR050736">
    <property type="entry name" value="Sensor_HK_Regulatory"/>
</dbReference>
<dbReference type="InterPro" id="IPR036890">
    <property type="entry name" value="HATPase_C_sf"/>
</dbReference>
<dbReference type="InterPro" id="IPR003594">
    <property type="entry name" value="HATPase_dom"/>
</dbReference>
<dbReference type="RefSeq" id="WP_198039082.1">
    <property type="nucleotide sequence ID" value="NZ_AVFL01000081.1"/>
</dbReference>
<evidence type="ECO:0000256" key="6">
    <source>
        <dbReference type="ARBA" id="ARBA00023012"/>
    </source>
</evidence>
<dbReference type="GO" id="GO:0000155">
    <property type="term" value="F:phosphorelay sensor kinase activity"/>
    <property type="evidence" value="ECO:0007669"/>
    <property type="project" value="InterPro"/>
</dbReference>
<evidence type="ECO:0000256" key="2">
    <source>
        <dbReference type="ARBA" id="ARBA00012438"/>
    </source>
</evidence>
<evidence type="ECO:0000256" key="3">
    <source>
        <dbReference type="ARBA" id="ARBA00022553"/>
    </source>
</evidence>
<dbReference type="AlphaFoldDB" id="W9GPA8"/>
<dbReference type="Pfam" id="PF00512">
    <property type="entry name" value="HisKA"/>
    <property type="match status" value="1"/>
</dbReference>
<keyword evidence="4" id="KW-0808">Transferase</keyword>
<keyword evidence="9" id="KW-1185">Reference proteome</keyword>
<accession>W9GPA8</accession>
<dbReference type="Pfam" id="PF02518">
    <property type="entry name" value="HATPase_c"/>
    <property type="match status" value="1"/>
</dbReference>
<keyword evidence="3" id="KW-0597">Phosphoprotein</keyword>
<comment type="catalytic activity">
    <reaction evidence="1">
        <text>ATP + protein L-histidine = ADP + protein N-phospho-L-histidine.</text>
        <dbReference type="EC" id="2.7.13.3"/>
    </reaction>
</comment>
<keyword evidence="5" id="KW-0418">Kinase</keyword>
<feature type="domain" description="Histidine kinase" evidence="7">
    <location>
        <begin position="241"/>
        <end position="461"/>
    </location>
</feature>
<dbReference type="InterPro" id="IPR003661">
    <property type="entry name" value="HisK_dim/P_dom"/>
</dbReference>
<evidence type="ECO:0000313" key="9">
    <source>
        <dbReference type="Proteomes" id="UP000019486"/>
    </source>
</evidence>
<dbReference type="EMBL" id="AVFL01000081">
    <property type="protein sequence ID" value="EWY35700.1"/>
    <property type="molecule type" value="Genomic_DNA"/>
</dbReference>
<dbReference type="STRING" id="1385369.N825_37490"/>
<dbReference type="InterPro" id="IPR036097">
    <property type="entry name" value="HisK_dim/P_sf"/>
</dbReference>
<dbReference type="PANTHER" id="PTHR43711">
    <property type="entry name" value="TWO-COMPONENT HISTIDINE KINASE"/>
    <property type="match status" value="1"/>
</dbReference>
<keyword evidence="6" id="KW-0902">Two-component regulatory system</keyword>
<dbReference type="Proteomes" id="UP000019486">
    <property type="component" value="Unassembled WGS sequence"/>
</dbReference>
<comment type="caution">
    <text evidence="8">The sequence shown here is derived from an EMBL/GenBank/DDBJ whole genome shotgun (WGS) entry which is preliminary data.</text>
</comment>
<dbReference type="PROSITE" id="PS50109">
    <property type="entry name" value="HIS_KIN"/>
    <property type="match status" value="1"/>
</dbReference>